<dbReference type="AlphaFoldDB" id="A0A5S3QBP6"/>
<accession>A0A5S3QBP6</accession>
<gene>
    <name evidence="2" type="ORF">FDT80_02595</name>
</gene>
<dbReference type="EMBL" id="VANS01000001">
    <property type="protein sequence ID" value="TMM54502.1"/>
    <property type="molecule type" value="Genomic_DNA"/>
</dbReference>
<dbReference type="Proteomes" id="UP000309550">
    <property type="component" value="Unassembled WGS sequence"/>
</dbReference>
<feature type="domain" description="AB hydrolase-1" evidence="1">
    <location>
        <begin position="78"/>
        <end position="332"/>
    </location>
</feature>
<keyword evidence="2" id="KW-0378">Hydrolase</keyword>
<dbReference type="SUPFAM" id="SSF53474">
    <property type="entry name" value="alpha/beta-Hydrolases"/>
    <property type="match status" value="1"/>
</dbReference>
<protein>
    <submittedName>
        <fullName evidence="2">Alpha/beta hydrolase</fullName>
    </submittedName>
</protein>
<name>A0A5S3QBP6_9RHOB</name>
<dbReference type="PANTHER" id="PTHR43798:SF33">
    <property type="entry name" value="HYDROLASE, PUTATIVE (AFU_ORTHOLOGUE AFUA_2G14860)-RELATED"/>
    <property type="match status" value="1"/>
</dbReference>
<dbReference type="OrthoDB" id="9815441at2"/>
<organism evidence="2 3">
    <name type="scientific">Sulfitobacter sabulilitoris</name>
    <dbReference type="NCBI Taxonomy" id="2562655"/>
    <lineage>
        <taxon>Bacteria</taxon>
        <taxon>Pseudomonadati</taxon>
        <taxon>Pseudomonadota</taxon>
        <taxon>Alphaproteobacteria</taxon>
        <taxon>Rhodobacterales</taxon>
        <taxon>Roseobacteraceae</taxon>
        <taxon>Sulfitobacter</taxon>
    </lineage>
</organism>
<proteinExistence type="predicted"/>
<dbReference type="PRINTS" id="PR00111">
    <property type="entry name" value="ABHYDROLASE"/>
</dbReference>
<evidence type="ECO:0000313" key="3">
    <source>
        <dbReference type="Proteomes" id="UP000309550"/>
    </source>
</evidence>
<reference evidence="2 3" key="1">
    <citation type="submission" date="2019-05" db="EMBL/GenBank/DDBJ databases">
        <title>Sulfitobacter sabulilitoris sp. nov., isolated from a marine sand.</title>
        <authorList>
            <person name="Yoon J.-H."/>
        </authorList>
    </citation>
    <scope>NUCLEOTIDE SEQUENCE [LARGE SCALE GENOMIC DNA]</scope>
    <source>
        <strain evidence="2 3">HSMS-29</strain>
    </source>
</reference>
<sequence length="342" mass="36715">MATGSTRFTNPHLTSLRALGRRTVITTTLLVLVFATVLQGCARIRENRAEAAYPPTGQLLDIEGTDVHVKVMGDGPDLVMIHGASGSMRDFTFAFAERMSDRYRVILMDRPGLGWTERPGNAYEGAWNARSESPRVQARLLQAAADRLGVTDPIVLGHSYGGAVALAWGLERPDDTAALVLVSAASNPWPGDLGLLYKVNSSPAGGALVIPVITAFVPEPVIRSTLSSIFAPQSAPDGYLDHFGPDMTLRRSAMRANAQQVNSLRPHVVEMSAHYPSLRMPTEIVHGTADTIVPIDIHSEPLARQIPGANLTRLEGIGHMPHHVDPQAVAAAVDRAARRAGL</sequence>
<comment type="caution">
    <text evidence="2">The sequence shown here is derived from an EMBL/GenBank/DDBJ whole genome shotgun (WGS) entry which is preliminary data.</text>
</comment>
<dbReference type="InterPro" id="IPR050266">
    <property type="entry name" value="AB_hydrolase_sf"/>
</dbReference>
<dbReference type="Pfam" id="PF12697">
    <property type="entry name" value="Abhydrolase_6"/>
    <property type="match status" value="1"/>
</dbReference>
<dbReference type="PANTHER" id="PTHR43798">
    <property type="entry name" value="MONOACYLGLYCEROL LIPASE"/>
    <property type="match status" value="1"/>
</dbReference>
<evidence type="ECO:0000259" key="1">
    <source>
        <dbReference type="Pfam" id="PF12697"/>
    </source>
</evidence>
<dbReference type="GO" id="GO:0016020">
    <property type="term" value="C:membrane"/>
    <property type="evidence" value="ECO:0007669"/>
    <property type="project" value="TreeGrafter"/>
</dbReference>
<keyword evidence="3" id="KW-1185">Reference proteome</keyword>
<evidence type="ECO:0000313" key="2">
    <source>
        <dbReference type="EMBL" id="TMM54502.1"/>
    </source>
</evidence>
<dbReference type="Gene3D" id="3.40.50.1820">
    <property type="entry name" value="alpha/beta hydrolase"/>
    <property type="match status" value="1"/>
</dbReference>
<dbReference type="InterPro" id="IPR000073">
    <property type="entry name" value="AB_hydrolase_1"/>
</dbReference>
<dbReference type="InterPro" id="IPR029058">
    <property type="entry name" value="AB_hydrolase_fold"/>
</dbReference>
<dbReference type="GO" id="GO:0016787">
    <property type="term" value="F:hydrolase activity"/>
    <property type="evidence" value="ECO:0007669"/>
    <property type="project" value="UniProtKB-KW"/>
</dbReference>